<proteinExistence type="predicted"/>
<evidence type="ECO:0000313" key="2">
    <source>
        <dbReference type="EnsemblPlants" id="EMT27869"/>
    </source>
</evidence>
<feature type="region of interest" description="Disordered" evidence="1">
    <location>
        <begin position="1"/>
        <end position="38"/>
    </location>
</feature>
<protein>
    <submittedName>
        <fullName evidence="2">Uncharacterized protein</fullName>
    </submittedName>
</protein>
<name>M8C0X6_AEGTA</name>
<feature type="compositionally biased region" description="Gly residues" evidence="1">
    <location>
        <begin position="58"/>
        <end position="70"/>
    </location>
</feature>
<evidence type="ECO:0000256" key="1">
    <source>
        <dbReference type="SAM" id="MobiDB-lite"/>
    </source>
</evidence>
<dbReference type="AlphaFoldDB" id="M8C0X6"/>
<organism evidence="2">
    <name type="scientific">Aegilops tauschii</name>
    <name type="common">Tausch's goatgrass</name>
    <name type="synonym">Aegilops squarrosa</name>
    <dbReference type="NCBI Taxonomy" id="37682"/>
    <lineage>
        <taxon>Eukaryota</taxon>
        <taxon>Viridiplantae</taxon>
        <taxon>Streptophyta</taxon>
        <taxon>Embryophyta</taxon>
        <taxon>Tracheophyta</taxon>
        <taxon>Spermatophyta</taxon>
        <taxon>Magnoliopsida</taxon>
        <taxon>Liliopsida</taxon>
        <taxon>Poales</taxon>
        <taxon>Poaceae</taxon>
        <taxon>BOP clade</taxon>
        <taxon>Pooideae</taxon>
        <taxon>Triticodae</taxon>
        <taxon>Triticeae</taxon>
        <taxon>Triticinae</taxon>
        <taxon>Aegilops</taxon>
    </lineage>
</organism>
<sequence>MPDGVRGSCSGPQDVTERSSPAAVVRTEDRSCSGSGGGRARVRMALRVRGTGEQRARGGVGRGSRGGGRRVAGAARSGNASIFFECQEYVF</sequence>
<dbReference type="EnsemblPlants" id="EMT27869">
    <property type="protein sequence ID" value="EMT27869"/>
    <property type="gene ID" value="F775_06094"/>
</dbReference>
<feature type="region of interest" description="Disordered" evidence="1">
    <location>
        <begin position="51"/>
        <end position="72"/>
    </location>
</feature>
<reference evidence="2" key="1">
    <citation type="submission" date="2015-06" db="UniProtKB">
        <authorList>
            <consortium name="EnsemblPlants"/>
        </authorList>
    </citation>
    <scope>IDENTIFICATION</scope>
</reference>
<accession>M8C0X6</accession>